<evidence type="ECO:0000256" key="4">
    <source>
        <dbReference type="ARBA" id="ARBA00022777"/>
    </source>
</evidence>
<comment type="similarity">
    <text evidence="6">Belongs to the protein kinase superfamily. STE Ser/Thr protein kinase family. MAP kinase kinase subfamily.</text>
</comment>
<keyword evidence="1" id="KW-0723">Serine/threonine-protein kinase</keyword>
<dbReference type="PROSITE" id="PS00107">
    <property type="entry name" value="PROTEIN_KINASE_ATP"/>
    <property type="match status" value="1"/>
</dbReference>
<name>A0A4P9YP44_ROZAC</name>
<dbReference type="AlphaFoldDB" id="A0A4P9YP44"/>
<evidence type="ECO:0000313" key="11">
    <source>
        <dbReference type="Proteomes" id="UP000281549"/>
    </source>
</evidence>
<organism evidence="10 11">
    <name type="scientific">Rozella allomycis (strain CSF55)</name>
    <dbReference type="NCBI Taxonomy" id="988480"/>
    <lineage>
        <taxon>Eukaryota</taxon>
        <taxon>Fungi</taxon>
        <taxon>Fungi incertae sedis</taxon>
        <taxon>Cryptomycota</taxon>
        <taxon>Cryptomycota incertae sedis</taxon>
        <taxon>Rozella</taxon>
    </lineage>
</organism>
<feature type="binding site" evidence="8">
    <location>
        <position position="97"/>
    </location>
    <ligand>
        <name>ATP</name>
        <dbReference type="ChEBI" id="CHEBI:30616"/>
    </ligand>
</feature>
<dbReference type="FunFam" id="3.30.200.20:FF:000040">
    <property type="entry name" value="Dual specificity mitogen-activated protein kinase kinase"/>
    <property type="match status" value="1"/>
</dbReference>
<dbReference type="GO" id="GO:0004708">
    <property type="term" value="F:MAP kinase kinase activity"/>
    <property type="evidence" value="ECO:0007669"/>
    <property type="project" value="UniProtKB-EC"/>
</dbReference>
<dbReference type="GO" id="GO:0004674">
    <property type="term" value="F:protein serine/threonine kinase activity"/>
    <property type="evidence" value="ECO:0007669"/>
    <property type="project" value="UniProtKB-KW"/>
</dbReference>
<keyword evidence="5 8" id="KW-0067">ATP-binding</keyword>
<dbReference type="EC" id="2.7.12.2" evidence="7"/>
<dbReference type="InterPro" id="IPR000719">
    <property type="entry name" value="Prot_kinase_dom"/>
</dbReference>
<dbReference type="InterPro" id="IPR017441">
    <property type="entry name" value="Protein_kinase_ATP_BS"/>
</dbReference>
<dbReference type="InterPro" id="IPR011009">
    <property type="entry name" value="Kinase-like_dom_sf"/>
</dbReference>
<keyword evidence="4 10" id="KW-0418">Kinase</keyword>
<keyword evidence="3 8" id="KW-0547">Nucleotide-binding</keyword>
<evidence type="ECO:0000256" key="3">
    <source>
        <dbReference type="ARBA" id="ARBA00022741"/>
    </source>
</evidence>
<reference evidence="11" key="1">
    <citation type="journal article" date="2018" name="Nat. Microbiol.">
        <title>Leveraging single-cell genomics to expand the fungal tree of life.</title>
        <authorList>
            <person name="Ahrendt S.R."/>
            <person name="Quandt C.A."/>
            <person name="Ciobanu D."/>
            <person name="Clum A."/>
            <person name="Salamov A."/>
            <person name="Andreopoulos B."/>
            <person name="Cheng J.F."/>
            <person name="Woyke T."/>
            <person name="Pelin A."/>
            <person name="Henrissat B."/>
            <person name="Reynolds N.K."/>
            <person name="Benny G.L."/>
            <person name="Smith M.E."/>
            <person name="James T.Y."/>
            <person name="Grigoriev I.V."/>
        </authorList>
    </citation>
    <scope>NUCLEOTIDE SEQUENCE [LARGE SCALE GENOMIC DNA]</scope>
    <source>
        <strain evidence="11">CSF55</strain>
    </source>
</reference>
<evidence type="ECO:0000256" key="6">
    <source>
        <dbReference type="ARBA" id="ARBA00038035"/>
    </source>
</evidence>
<dbReference type="GO" id="GO:0071474">
    <property type="term" value="P:cellular hyperosmotic response"/>
    <property type="evidence" value="ECO:0007669"/>
    <property type="project" value="TreeGrafter"/>
</dbReference>
<proteinExistence type="inferred from homology"/>
<dbReference type="GO" id="GO:0005524">
    <property type="term" value="F:ATP binding"/>
    <property type="evidence" value="ECO:0007669"/>
    <property type="project" value="UniProtKB-UniRule"/>
</dbReference>
<dbReference type="SMART" id="SM00220">
    <property type="entry name" value="S_TKc"/>
    <property type="match status" value="1"/>
</dbReference>
<dbReference type="Proteomes" id="UP000281549">
    <property type="component" value="Unassembled WGS sequence"/>
</dbReference>
<dbReference type="Pfam" id="PF00069">
    <property type="entry name" value="Pkinase"/>
    <property type="match status" value="1"/>
</dbReference>
<keyword evidence="2" id="KW-0808">Transferase</keyword>
<dbReference type="EMBL" id="ML004950">
    <property type="protein sequence ID" value="RKP21487.1"/>
    <property type="molecule type" value="Genomic_DNA"/>
</dbReference>
<evidence type="ECO:0000256" key="5">
    <source>
        <dbReference type="ARBA" id="ARBA00022840"/>
    </source>
</evidence>
<evidence type="ECO:0000256" key="8">
    <source>
        <dbReference type="PROSITE-ProRule" id="PRU10141"/>
    </source>
</evidence>
<sequence length="345" mass="38660">MRLMHTKRPAFRLSDLKPKSIAQTNQNSGFENFMDSTGHLVVPDTAVLNDHGVEFTNGETYDLNSHEIDILDEIGRGQFGSVFKVFHRSTVKLMALKKIKLQLTESGMKQILMELDVLHRSRSDFIIEFYGAFFSESSVSICMELMDIGSIDRIYANPINEHCLGIVAGSVVRGLEFLKVNLSIIHRDVKPTNILANSRGDIKLCDFGVSGKLIRSLAKTNIGCQSYMAPERITSGDMKPYKSISDVWSLGVSLLEIGLGRYPFPLSRKDSVFAQITAIVKGDPPTLPTGRFSTECSNFIELCLNKDPEMRPSYSQLLAHPFLLKHPITKPDMEMISWINKAKKL</sequence>
<dbReference type="PANTHER" id="PTHR48013:SF25">
    <property type="entry name" value="MAP KINASE KINASE PBS2"/>
    <property type="match status" value="1"/>
</dbReference>
<protein>
    <recommendedName>
        <fullName evidence="7">mitogen-activated protein kinase kinase</fullName>
        <ecNumber evidence="7">2.7.12.2</ecNumber>
    </recommendedName>
</protein>
<evidence type="ECO:0000313" key="10">
    <source>
        <dbReference type="EMBL" id="RKP21487.1"/>
    </source>
</evidence>
<dbReference type="PANTHER" id="PTHR48013">
    <property type="entry name" value="DUAL SPECIFICITY MITOGEN-ACTIVATED PROTEIN KINASE KINASE 5-RELATED"/>
    <property type="match status" value="1"/>
</dbReference>
<evidence type="ECO:0000259" key="9">
    <source>
        <dbReference type="PROSITE" id="PS50011"/>
    </source>
</evidence>
<dbReference type="Gene3D" id="3.30.200.20">
    <property type="entry name" value="Phosphorylase Kinase, domain 1"/>
    <property type="match status" value="1"/>
</dbReference>
<dbReference type="SUPFAM" id="SSF56112">
    <property type="entry name" value="Protein kinase-like (PK-like)"/>
    <property type="match status" value="1"/>
</dbReference>
<dbReference type="PROSITE" id="PS50011">
    <property type="entry name" value="PROTEIN_KINASE_DOM"/>
    <property type="match status" value="1"/>
</dbReference>
<accession>A0A4P9YP44</accession>
<evidence type="ECO:0000256" key="2">
    <source>
        <dbReference type="ARBA" id="ARBA00022679"/>
    </source>
</evidence>
<dbReference type="Gene3D" id="1.10.510.10">
    <property type="entry name" value="Transferase(Phosphotransferase) domain 1"/>
    <property type="match status" value="1"/>
</dbReference>
<evidence type="ECO:0000256" key="7">
    <source>
        <dbReference type="ARBA" id="ARBA00038999"/>
    </source>
</evidence>
<evidence type="ECO:0000256" key="1">
    <source>
        <dbReference type="ARBA" id="ARBA00022527"/>
    </source>
</evidence>
<feature type="domain" description="Protein kinase" evidence="9">
    <location>
        <begin position="68"/>
        <end position="323"/>
    </location>
</feature>
<gene>
    <name evidence="10" type="ORF">ROZALSC1DRAFT_27103</name>
</gene>